<keyword evidence="6" id="KW-0067">ATP-binding</keyword>
<dbReference type="Gramene" id="GBG63632">
    <property type="protein sequence ID" value="GBG63632"/>
    <property type="gene ID" value="CBR_g38943"/>
</dbReference>
<dbReference type="GO" id="GO:0102193">
    <property type="term" value="F:protein-ribulosamine 3-kinase activity"/>
    <property type="evidence" value="ECO:0007669"/>
    <property type="project" value="UniProtKB-EC"/>
</dbReference>
<dbReference type="PANTHER" id="PTHR12149:SF8">
    <property type="entry name" value="PROTEIN-RIBULOSAMINE 3-KINASE"/>
    <property type="match status" value="1"/>
</dbReference>
<evidence type="ECO:0000256" key="9">
    <source>
        <dbReference type="ARBA" id="ARBA00057354"/>
    </source>
</evidence>
<keyword evidence="5" id="KW-0418">Kinase</keyword>
<evidence type="ECO:0000256" key="11">
    <source>
        <dbReference type="ARBA" id="ARBA00075898"/>
    </source>
</evidence>
<dbReference type="Proteomes" id="UP000265515">
    <property type="component" value="Unassembled WGS sequence"/>
</dbReference>
<evidence type="ECO:0000256" key="2">
    <source>
        <dbReference type="ARBA" id="ARBA00011961"/>
    </source>
</evidence>
<comment type="function">
    <text evidence="9">Initiates a process leading to the deglycation of proteins. Phosphorylates low-molecular-mass and protein-bound erythrulosamines and ribulosamines, but not fructosamines or psicosamines, on the third carbon of the sugar moiety. Protein-bound erythrulosamine 3-phosphates and ribulosamine 3-phosphates are unstable and decompose under physiological conditions.</text>
</comment>
<dbReference type="Gene3D" id="3.30.200.20">
    <property type="entry name" value="Phosphorylase Kinase, domain 1"/>
    <property type="match status" value="1"/>
</dbReference>
<evidence type="ECO:0000313" key="12">
    <source>
        <dbReference type="EMBL" id="GBG63632.1"/>
    </source>
</evidence>
<dbReference type="AlphaFoldDB" id="A0A388K0R5"/>
<evidence type="ECO:0000256" key="7">
    <source>
        <dbReference type="ARBA" id="ARBA00048655"/>
    </source>
</evidence>
<dbReference type="OMA" id="CNRFGDE"/>
<evidence type="ECO:0000256" key="4">
    <source>
        <dbReference type="ARBA" id="ARBA00022741"/>
    </source>
</evidence>
<evidence type="ECO:0000256" key="6">
    <source>
        <dbReference type="ARBA" id="ARBA00022840"/>
    </source>
</evidence>
<gene>
    <name evidence="12" type="ORF">CBR_g38943</name>
</gene>
<dbReference type="GO" id="GO:0016301">
    <property type="term" value="F:kinase activity"/>
    <property type="evidence" value="ECO:0007669"/>
    <property type="project" value="UniProtKB-KW"/>
</dbReference>
<dbReference type="FunFam" id="3.30.200.20:FF:000264">
    <property type="entry name" value="Protein-ribulosamine 3-kinase, chloroplastic"/>
    <property type="match status" value="1"/>
</dbReference>
<keyword evidence="4" id="KW-0547">Nucleotide-binding</keyword>
<dbReference type="EMBL" id="BFEA01000041">
    <property type="protein sequence ID" value="GBG63632.1"/>
    <property type="molecule type" value="Genomic_DNA"/>
</dbReference>
<comment type="caution">
    <text evidence="12">The sequence shown here is derived from an EMBL/GenBank/DDBJ whole genome shotgun (WGS) entry which is preliminary data.</text>
</comment>
<evidence type="ECO:0000256" key="1">
    <source>
        <dbReference type="ARBA" id="ARBA00009460"/>
    </source>
</evidence>
<evidence type="ECO:0000256" key="5">
    <source>
        <dbReference type="ARBA" id="ARBA00022777"/>
    </source>
</evidence>
<dbReference type="FunFam" id="3.90.1200.10:FF:000006">
    <property type="entry name" value="Protein-ribulosamine 3-kinase, chloroplastic"/>
    <property type="match status" value="1"/>
</dbReference>
<accession>A0A388K0R5</accession>
<dbReference type="InterPro" id="IPR011009">
    <property type="entry name" value="Kinase-like_dom_sf"/>
</dbReference>
<sequence>MALRTSMRSTCVTCKSGTLPHRDVTLFLGNHCESEVSTGALHLGKHRRPGTSFFNTSTTIASAGVSPVFLPQSRSGGTVKGKPTAKPTRFPLTRTALHCWREHEGSHEAGRPHAPQNAWRLKPRELPTAFFARRQSRCVKGSEARVNQYGPPGELIPGAAMASAESDPVRHWITTEGGATQITRIWPIGGGCINDASRYDTDVGPFFVKINRNEGPSMFAAEQAGLEAMHNTGTIRVPRPYKVGPLPRRGSYIIMEYIQFGASNRSQAVLGEQLAEMHLKGSTDRGFGFHMDNTIGSTPQHNPWTKDWVEFFRVHRLGFQLSLAQQQYNDQDIYVKGQRLLEKLPEIFSGVHVQPVLLHGDLWSGNISADVDGNPVILDPACYYGHSEAEFGMSWCASFSPSFYNAYFKVIPKQPGFETRVELYKLYHYLNHYNLFGSGYRSSCMSIIKQFV</sequence>
<reference evidence="12 13" key="1">
    <citation type="journal article" date="2018" name="Cell">
        <title>The Chara Genome: Secondary Complexity and Implications for Plant Terrestrialization.</title>
        <authorList>
            <person name="Nishiyama T."/>
            <person name="Sakayama H."/>
            <person name="Vries J.D."/>
            <person name="Buschmann H."/>
            <person name="Saint-Marcoux D."/>
            <person name="Ullrich K.K."/>
            <person name="Haas F.B."/>
            <person name="Vanderstraeten L."/>
            <person name="Becker D."/>
            <person name="Lang D."/>
            <person name="Vosolsobe S."/>
            <person name="Rombauts S."/>
            <person name="Wilhelmsson P.K.I."/>
            <person name="Janitza P."/>
            <person name="Kern R."/>
            <person name="Heyl A."/>
            <person name="Rumpler F."/>
            <person name="Villalobos L.I.A.C."/>
            <person name="Clay J.M."/>
            <person name="Skokan R."/>
            <person name="Toyoda A."/>
            <person name="Suzuki Y."/>
            <person name="Kagoshima H."/>
            <person name="Schijlen E."/>
            <person name="Tajeshwar N."/>
            <person name="Catarino B."/>
            <person name="Hetherington A.J."/>
            <person name="Saltykova A."/>
            <person name="Bonnot C."/>
            <person name="Breuninger H."/>
            <person name="Symeonidi A."/>
            <person name="Radhakrishnan G.V."/>
            <person name="Van Nieuwerburgh F."/>
            <person name="Deforce D."/>
            <person name="Chang C."/>
            <person name="Karol K.G."/>
            <person name="Hedrich R."/>
            <person name="Ulvskov P."/>
            <person name="Glockner G."/>
            <person name="Delwiche C.F."/>
            <person name="Petrasek J."/>
            <person name="Van de Peer Y."/>
            <person name="Friml J."/>
            <person name="Beilby M."/>
            <person name="Dolan L."/>
            <person name="Kohara Y."/>
            <person name="Sugano S."/>
            <person name="Fujiyama A."/>
            <person name="Delaux P.-M."/>
            <person name="Quint M."/>
            <person name="TheiBen G."/>
            <person name="Hagemann M."/>
            <person name="Harholt J."/>
            <person name="Dunand C."/>
            <person name="Zachgo S."/>
            <person name="Langdale J."/>
            <person name="Maumus F."/>
            <person name="Straeten D.V.D."/>
            <person name="Gould S.B."/>
            <person name="Rensing S.A."/>
        </authorList>
    </citation>
    <scope>NUCLEOTIDE SEQUENCE [LARGE SCALE GENOMIC DNA]</scope>
    <source>
        <strain evidence="12 13">S276</strain>
    </source>
</reference>
<dbReference type="OrthoDB" id="5772781at2759"/>
<name>A0A388K0R5_CHABU</name>
<comment type="similarity">
    <text evidence="1">Belongs to the fructosamine kinase family.</text>
</comment>
<dbReference type="Pfam" id="PF03881">
    <property type="entry name" value="Fructosamin_kin"/>
    <property type="match status" value="1"/>
</dbReference>
<organism evidence="12 13">
    <name type="scientific">Chara braunii</name>
    <name type="common">Braun's stonewort</name>
    <dbReference type="NCBI Taxonomy" id="69332"/>
    <lineage>
        <taxon>Eukaryota</taxon>
        <taxon>Viridiplantae</taxon>
        <taxon>Streptophyta</taxon>
        <taxon>Charophyceae</taxon>
        <taxon>Charales</taxon>
        <taxon>Characeae</taxon>
        <taxon>Chara</taxon>
    </lineage>
</organism>
<dbReference type="EC" id="2.7.1.172" evidence="2"/>
<keyword evidence="13" id="KW-1185">Reference proteome</keyword>
<evidence type="ECO:0000313" key="13">
    <source>
        <dbReference type="Proteomes" id="UP000265515"/>
    </source>
</evidence>
<proteinExistence type="inferred from homology"/>
<dbReference type="GO" id="GO:0005524">
    <property type="term" value="F:ATP binding"/>
    <property type="evidence" value="ECO:0007669"/>
    <property type="project" value="UniProtKB-KW"/>
</dbReference>
<comment type="catalytic activity">
    <reaction evidence="7">
        <text>N(6)-D-ribulosyl-L-lysyl-[protein] + ATP = N(6)-(3-O-phospho-D-ribulosyl)-L-lysyl-[protein] + ADP + H(+)</text>
        <dbReference type="Rhea" id="RHEA:48432"/>
        <dbReference type="Rhea" id="RHEA-COMP:12103"/>
        <dbReference type="Rhea" id="RHEA-COMP:12104"/>
        <dbReference type="ChEBI" id="CHEBI:15378"/>
        <dbReference type="ChEBI" id="CHEBI:30616"/>
        <dbReference type="ChEBI" id="CHEBI:90418"/>
        <dbReference type="ChEBI" id="CHEBI:90420"/>
        <dbReference type="ChEBI" id="CHEBI:456216"/>
        <dbReference type="EC" id="2.7.1.172"/>
    </reaction>
    <physiologicalReaction direction="left-to-right" evidence="7">
        <dbReference type="Rhea" id="RHEA:48433"/>
    </physiologicalReaction>
</comment>
<keyword evidence="3" id="KW-0808">Transferase</keyword>
<dbReference type="GO" id="GO:0005737">
    <property type="term" value="C:cytoplasm"/>
    <property type="evidence" value="ECO:0007669"/>
    <property type="project" value="UniProtKB-ARBA"/>
</dbReference>
<evidence type="ECO:0000256" key="10">
    <source>
        <dbReference type="ARBA" id="ARBA00070196"/>
    </source>
</evidence>
<comment type="catalytic activity">
    <reaction evidence="8">
        <text>N(6)-(D-erythrulosyl)-L-lysyl-[protein] + ATP = N(6)-(3-O-phospho-D-erythrulosyl)-L-lysyl-[protein] + ADP + H(+)</text>
        <dbReference type="Rhea" id="RHEA:61396"/>
        <dbReference type="Rhea" id="RHEA-COMP:15794"/>
        <dbReference type="Rhea" id="RHEA-COMP:15799"/>
        <dbReference type="ChEBI" id="CHEBI:15378"/>
        <dbReference type="ChEBI" id="CHEBI:30616"/>
        <dbReference type="ChEBI" id="CHEBI:144587"/>
        <dbReference type="ChEBI" id="CHEBI:144624"/>
        <dbReference type="ChEBI" id="CHEBI:456216"/>
    </reaction>
    <physiologicalReaction direction="left-to-right" evidence="8">
        <dbReference type="Rhea" id="RHEA:61397"/>
    </physiologicalReaction>
</comment>
<evidence type="ECO:0000256" key="8">
    <source>
        <dbReference type="ARBA" id="ARBA00050782"/>
    </source>
</evidence>
<protein>
    <recommendedName>
        <fullName evidence="10">Protein-ribulosamine 3-kinase, chloroplastic</fullName>
        <ecNumber evidence="2">2.7.1.172</ecNumber>
    </recommendedName>
    <alternativeName>
        <fullName evidence="11">Fructosamine 3-kinase-related protein</fullName>
    </alternativeName>
</protein>
<dbReference type="SUPFAM" id="SSF56112">
    <property type="entry name" value="Protein kinase-like (PK-like)"/>
    <property type="match status" value="1"/>
</dbReference>
<dbReference type="Gene3D" id="3.90.1200.10">
    <property type="match status" value="1"/>
</dbReference>
<evidence type="ECO:0000256" key="3">
    <source>
        <dbReference type="ARBA" id="ARBA00022679"/>
    </source>
</evidence>
<dbReference type="PANTHER" id="PTHR12149">
    <property type="entry name" value="FRUCTOSAMINE 3 KINASE-RELATED PROTEIN"/>
    <property type="match status" value="1"/>
</dbReference>
<dbReference type="InterPro" id="IPR016477">
    <property type="entry name" value="Fructo-/Ketosamine-3-kinase"/>
</dbReference>